<evidence type="ECO:0000256" key="4">
    <source>
        <dbReference type="ARBA" id="ARBA00022692"/>
    </source>
</evidence>
<feature type="domain" description="MotA/TolQ/ExbB proton channel" evidence="10">
    <location>
        <begin position="50"/>
        <end position="165"/>
    </location>
</feature>
<accession>A0ABU9TR16</accession>
<evidence type="ECO:0000256" key="2">
    <source>
        <dbReference type="ARBA" id="ARBA00022448"/>
    </source>
</evidence>
<keyword evidence="7 9" id="KW-0472">Membrane</keyword>
<keyword evidence="12" id="KW-1185">Reference proteome</keyword>
<gene>
    <name evidence="11" type="ORF">WNY58_04610</name>
</gene>
<comment type="caution">
    <text evidence="11">The sequence shown here is derived from an EMBL/GenBank/DDBJ whole genome shotgun (WGS) entry which is preliminary data.</text>
</comment>
<reference evidence="11 12" key="1">
    <citation type="submission" date="2024-03" db="EMBL/GenBank/DDBJ databases">
        <title>Community enrichment and isolation of bacterial strains for fucoidan degradation.</title>
        <authorList>
            <person name="Sichert A."/>
        </authorList>
    </citation>
    <scope>NUCLEOTIDE SEQUENCE [LARGE SCALE GENOMIC DNA]</scope>
    <source>
        <strain evidence="11 12">AS76</strain>
    </source>
</reference>
<evidence type="ECO:0000256" key="5">
    <source>
        <dbReference type="ARBA" id="ARBA00022927"/>
    </source>
</evidence>
<dbReference type="Pfam" id="PF01618">
    <property type="entry name" value="MotA_ExbB"/>
    <property type="match status" value="1"/>
</dbReference>
<evidence type="ECO:0000256" key="8">
    <source>
        <dbReference type="RuleBase" id="RU004057"/>
    </source>
</evidence>
<comment type="subcellular location">
    <subcellularLocation>
        <location evidence="1">Cell membrane</location>
        <topology evidence="1">Multi-pass membrane protein</topology>
    </subcellularLocation>
    <subcellularLocation>
        <location evidence="8">Membrane</location>
        <topology evidence="8">Multi-pass membrane protein</topology>
    </subcellularLocation>
</comment>
<keyword evidence="6 9" id="KW-1133">Transmembrane helix</keyword>
<dbReference type="InterPro" id="IPR050790">
    <property type="entry name" value="ExbB/TolQ_transport"/>
</dbReference>
<evidence type="ECO:0000313" key="12">
    <source>
        <dbReference type="Proteomes" id="UP001449225"/>
    </source>
</evidence>
<name>A0ABU9TR16_9GAMM</name>
<evidence type="ECO:0000256" key="6">
    <source>
        <dbReference type="ARBA" id="ARBA00022989"/>
    </source>
</evidence>
<keyword evidence="3" id="KW-1003">Cell membrane</keyword>
<dbReference type="RefSeq" id="WP_342853867.1">
    <property type="nucleotide sequence ID" value="NZ_JBBMRA010000003.1"/>
</dbReference>
<evidence type="ECO:0000256" key="9">
    <source>
        <dbReference type="SAM" id="Phobius"/>
    </source>
</evidence>
<feature type="transmembrane region" description="Helical" evidence="9">
    <location>
        <begin position="6"/>
        <end position="29"/>
    </location>
</feature>
<feature type="transmembrane region" description="Helical" evidence="9">
    <location>
        <begin position="93"/>
        <end position="113"/>
    </location>
</feature>
<dbReference type="InterPro" id="IPR002898">
    <property type="entry name" value="MotA_ExbB_proton_chnl"/>
</dbReference>
<sequence>MWIDKGGPIVWILVAYSVIGFSILAGRYLQLMFTRRAKLAKPVEQWKETAEKRIVVKLQQKQKRHGHGPELRAAATHLIYKEMKVFETGLKTVSILANTAPLLGLLGTIAGMIKAFQVIENAGGKVDATALAGGIWEAMLTTGVGLAVAIPLLIFLHFLESALARYHWRLQKAAALVLDHHEPQALGSSSLPEQNEGPAGAL</sequence>
<comment type="similarity">
    <text evidence="8">Belongs to the exbB/tolQ family.</text>
</comment>
<evidence type="ECO:0000256" key="7">
    <source>
        <dbReference type="ARBA" id="ARBA00023136"/>
    </source>
</evidence>
<evidence type="ECO:0000259" key="10">
    <source>
        <dbReference type="Pfam" id="PF01618"/>
    </source>
</evidence>
<evidence type="ECO:0000256" key="1">
    <source>
        <dbReference type="ARBA" id="ARBA00004651"/>
    </source>
</evidence>
<protein>
    <submittedName>
        <fullName evidence="11">MotA/TolQ/ExbB proton channel family protein</fullName>
    </submittedName>
</protein>
<feature type="transmembrane region" description="Helical" evidence="9">
    <location>
        <begin position="133"/>
        <end position="159"/>
    </location>
</feature>
<evidence type="ECO:0000256" key="3">
    <source>
        <dbReference type="ARBA" id="ARBA00022475"/>
    </source>
</evidence>
<dbReference type="Proteomes" id="UP001449225">
    <property type="component" value="Unassembled WGS sequence"/>
</dbReference>
<keyword evidence="4 9" id="KW-0812">Transmembrane</keyword>
<proteinExistence type="inferred from homology"/>
<keyword evidence="2 8" id="KW-0813">Transport</keyword>
<keyword evidence="5 8" id="KW-0653">Protein transport</keyword>
<dbReference type="EMBL" id="JBBMRA010000003">
    <property type="protein sequence ID" value="MEM5535669.1"/>
    <property type="molecule type" value="Genomic_DNA"/>
</dbReference>
<dbReference type="PANTHER" id="PTHR30625:SF15">
    <property type="entry name" value="BIOPOLYMER TRANSPORT PROTEIN EXBB"/>
    <property type="match status" value="1"/>
</dbReference>
<organism evidence="11 12">
    <name type="scientific">Neptuniibacter pectenicola</name>
    <dbReference type="NCBI Taxonomy" id="1806669"/>
    <lineage>
        <taxon>Bacteria</taxon>
        <taxon>Pseudomonadati</taxon>
        <taxon>Pseudomonadota</taxon>
        <taxon>Gammaproteobacteria</taxon>
        <taxon>Oceanospirillales</taxon>
        <taxon>Oceanospirillaceae</taxon>
        <taxon>Neptuniibacter</taxon>
    </lineage>
</organism>
<dbReference type="PANTHER" id="PTHR30625">
    <property type="entry name" value="PROTEIN TOLQ"/>
    <property type="match status" value="1"/>
</dbReference>
<evidence type="ECO:0000313" key="11">
    <source>
        <dbReference type="EMBL" id="MEM5535669.1"/>
    </source>
</evidence>